<dbReference type="AlphaFoldDB" id="A0A0F0CQG2"/>
<organism evidence="2 3">
    <name type="scientific">Candidatus Omnitrophus magneticus</name>
    <dbReference type="NCBI Taxonomy" id="1609969"/>
    <lineage>
        <taxon>Bacteria</taxon>
        <taxon>Pseudomonadati</taxon>
        <taxon>Candidatus Omnitrophota</taxon>
        <taxon>Candidatus Omnitrophus</taxon>
    </lineage>
</organism>
<keyword evidence="2" id="KW-0547">Nucleotide-binding</keyword>
<keyword evidence="2" id="KW-0067">ATP-binding</keyword>
<evidence type="ECO:0000313" key="2">
    <source>
        <dbReference type="EMBL" id="KJJ85583.1"/>
    </source>
</evidence>
<dbReference type="InterPro" id="IPR036890">
    <property type="entry name" value="HATPase_C_sf"/>
</dbReference>
<keyword evidence="3" id="KW-1185">Reference proteome</keyword>
<comment type="caution">
    <text evidence="2">The sequence shown here is derived from an EMBL/GenBank/DDBJ whole genome shotgun (WGS) entry which is preliminary data.</text>
</comment>
<evidence type="ECO:0000313" key="3">
    <source>
        <dbReference type="Proteomes" id="UP000033428"/>
    </source>
</evidence>
<evidence type="ECO:0000259" key="1">
    <source>
        <dbReference type="Pfam" id="PF02518"/>
    </source>
</evidence>
<feature type="domain" description="Histidine kinase/HSP90-like ATPase" evidence="1">
    <location>
        <begin position="263"/>
        <end position="384"/>
    </location>
</feature>
<proteinExistence type="predicted"/>
<name>A0A0F0CQG2_9BACT</name>
<dbReference type="Gene3D" id="3.30.565.10">
    <property type="entry name" value="Histidine kinase-like ATPase, C-terminal domain"/>
    <property type="match status" value="1"/>
</dbReference>
<reference evidence="2 3" key="1">
    <citation type="submission" date="2015-02" db="EMBL/GenBank/DDBJ databases">
        <title>Single-cell genomics of uncultivated deep-branching MTB reveals a conserved set of magnetosome genes.</title>
        <authorList>
            <person name="Kolinko S."/>
            <person name="Richter M."/>
            <person name="Glockner F.O."/>
            <person name="Brachmann A."/>
            <person name="Schuler D."/>
        </authorList>
    </citation>
    <scope>NUCLEOTIDE SEQUENCE [LARGE SCALE GENOMIC DNA]</scope>
    <source>
        <strain evidence="2">SKK-01</strain>
    </source>
</reference>
<protein>
    <submittedName>
        <fullName evidence="2">ATP-binding region, ATPase-like domain protein</fullName>
    </submittedName>
</protein>
<sequence>MQLIKKKITNLVIIIFLLIPTNSKCEFIPATSQGKTLSPWSIFTAQDQDNYDYNESFNFLYIYNLIKHSLKTNKINYEILIEIIKKKLQETKLHSLIFQWEKMYNKNEKICLPYALKKDAPNIMVFSFQNNQLVVTSIPGNLEQFEPDFIEQLSATEEKILYKKEIKFTKKQYNNNASFENLQEYLINKLFSFFLGINWTDQNLSISGDSSLYYMAKKRLESYILDAPPYISWIKNPATKKIEKIDIREPEFFNSLLESTKNQTLRFVIYELIKNSNDACVKRMAGEHDFENIETARIGIIITTKNDKVIIRIADNGAGLINNQRLNFNFISKYNLIGLKGYDGIGIPWINALIEAHGGKITWKSPSSYPEKLGTIAEITLPLTSISNLSEIKEAASPLIDEKRKFSEFIYTLITLEKKSREKNTDNKIQPCSIIAVDTSWIPEIQRISIMRPLINCLSKINLGNTIIIFEDGIKLSKKITTAINTSKLPISKIIIIGEHAILTDKNFESLKNSASKETKIFFHEIVKPAPVPDNSYIDIIELLSAAAHSSYNFHEIQKEKYSFFEIKPNGKNKFIIFIKAIPMDFDKLETTYKNYERLNQNA</sequence>
<gene>
    <name evidence="2" type="ORF">OMAG_000538</name>
</gene>
<dbReference type="Proteomes" id="UP000033428">
    <property type="component" value="Unassembled WGS sequence"/>
</dbReference>
<dbReference type="Pfam" id="PF02518">
    <property type="entry name" value="HATPase_c"/>
    <property type="match status" value="1"/>
</dbReference>
<dbReference type="InterPro" id="IPR003594">
    <property type="entry name" value="HATPase_dom"/>
</dbReference>
<dbReference type="GO" id="GO:0005524">
    <property type="term" value="F:ATP binding"/>
    <property type="evidence" value="ECO:0007669"/>
    <property type="project" value="UniProtKB-KW"/>
</dbReference>
<dbReference type="EMBL" id="JYNY01000114">
    <property type="protein sequence ID" value="KJJ85583.1"/>
    <property type="molecule type" value="Genomic_DNA"/>
</dbReference>
<accession>A0A0F0CQG2</accession>
<dbReference type="SUPFAM" id="SSF55874">
    <property type="entry name" value="ATPase domain of HSP90 chaperone/DNA topoisomerase II/histidine kinase"/>
    <property type="match status" value="1"/>
</dbReference>